<evidence type="ECO:0008006" key="3">
    <source>
        <dbReference type="Google" id="ProtNLM"/>
    </source>
</evidence>
<accession>A0A4Y2JMW8</accession>
<name>A0A4Y2JMW8_ARAVE</name>
<dbReference type="Gene3D" id="3.30.710.10">
    <property type="entry name" value="Potassium Channel Kv1.1, Chain A"/>
    <property type="match status" value="1"/>
</dbReference>
<comment type="caution">
    <text evidence="1">The sequence shown here is derived from an EMBL/GenBank/DDBJ whole genome shotgun (WGS) entry which is preliminary data.</text>
</comment>
<dbReference type="Proteomes" id="UP000499080">
    <property type="component" value="Unassembled WGS sequence"/>
</dbReference>
<proteinExistence type="predicted"/>
<gene>
    <name evidence="1" type="ORF">AVEN_42347_1</name>
</gene>
<dbReference type="AlphaFoldDB" id="A0A4Y2JMW8"/>
<dbReference type="InterPro" id="IPR011333">
    <property type="entry name" value="SKP1/BTB/POZ_sf"/>
</dbReference>
<sequence>MQLYVASDKYDILSMKRRCSSFLKENLCPTKACDVLELADLHQDDDLKSSVQDYILKQWSPTPGPRTGTGPWIKWYQAAAQGTLNCFHFMSFYST</sequence>
<evidence type="ECO:0000313" key="1">
    <source>
        <dbReference type="EMBL" id="GBM91380.1"/>
    </source>
</evidence>
<reference evidence="1 2" key="1">
    <citation type="journal article" date="2019" name="Sci. Rep.">
        <title>Orb-weaving spider Araneus ventricosus genome elucidates the spidroin gene catalogue.</title>
        <authorList>
            <person name="Kono N."/>
            <person name="Nakamura H."/>
            <person name="Ohtoshi R."/>
            <person name="Moran D.A.P."/>
            <person name="Shinohara A."/>
            <person name="Yoshida Y."/>
            <person name="Fujiwara M."/>
            <person name="Mori M."/>
            <person name="Tomita M."/>
            <person name="Arakawa K."/>
        </authorList>
    </citation>
    <scope>NUCLEOTIDE SEQUENCE [LARGE SCALE GENOMIC DNA]</scope>
</reference>
<organism evidence="1 2">
    <name type="scientific">Araneus ventricosus</name>
    <name type="common">Orbweaver spider</name>
    <name type="synonym">Epeira ventricosa</name>
    <dbReference type="NCBI Taxonomy" id="182803"/>
    <lineage>
        <taxon>Eukaryota</taxon>
        <taxon>Metazoa</taxon>
        <taxon>Ecdysozoa</taxon>
        <taxon>Arthropoda</taxon>
        <taxon>Chelicerata</taxon>
        <taxon>Arachnida</taxon>
        <taxon>Araneae</taxon>
        <taxon>Araneomorphae</taxon>
        <taxon>Entelegynae</taxon>
        <taxon>Araneoidea</taxon>
        <taxon>Araneidae</taxon>
        <taxon>Araneus</taxon>
    </lineage>
</organism>
<protein>
    <recommendedName>
        <fullName evidence="3">BTB domain-containing protein</fullName>
    </recommendedName>
</protein>
<evidence type="ECO:0000313" key="2">
    <source>
        <dbReference type="Proteomes" id="UP000499080"/>
    </source>
</evidence>
<keyword evidence="2" id="KW-1185">Reference proteome</keyword>
<dbReference type="EMBL" id="BGPR01003703">
    <property type="protein sequence ID" value="GBM91380.1"/>
    <property type="molecule type" value="Genomic_DNA"/>
</dbReference>
<dbReference type="OrthoDB" id="6777468at2759"/>